<dbReference type="InterPro" id="IPR007048">
    <property type="entry name" value="IraD/Gp25-like"/>
</dbReference>
<dbReference type="Proteomes" id="UP000198253">
    <property type="component" value="Chromosome I"/>
</dbReference>
<proteinExistence type="predicted"/>
<evidence type="ECO:0000259" key="1">
    <source>
        <dbReference type="Pfam" id="PF04965"/>
    </source>
</evidence>
<reference evidence="3" key="1">
    <citation type="submission" date="2016-06" db="EMBL/GenBank/DDBJ databases">
        <authorList>
            <person name="Varghese N."/>
            <person name="Submissions Spin"/>
        </authorList>
    </citation>
    <scope>NUCLEOTIDE SEQUENCE [LARGE SCALE GENOMIC DNA]</scope>
    <source>
        <strain evidence="3">DSM 43816</strain>
    </source>
</reference>
<keyword evidence="3" id="KW-1185">Reference proteome</keyword>
<dbReference type="AlphaFoldDB" id="A0A1C4V2H5"/>
<dbReference type="SUPFAM" id="SSF160719">
    <property type="entry name" value="gpW/gp25-like"/>
    <property type="match status" value="1"/>
</dbReference>
<evidence type="ECO:0000313" key="3">
    <source>
        <dbReference type="Proteomes" id="UP000198253"/>
    </source>
</evidence>
<protein>
    <recommendedName>
        <fullName evidence="1">IraD/Gp25-like domain-containing protein</fullName>
    </recommendedName>
</protein>
<organism evidence="2 3">
    <name type="scientific">Micromonospora echinospora</name>
    <name type="common">Micromonospora purpurea</name>
    <dbReference type="NCBI Taxonomy" id="1877"/>
    <lineage>
        <taxon>Bacteria</taxon>
        <taxon>Bacillati</taxon>
        <taxon>Actinomycetota</taxon>
        <taxon>Actinomycetes</taxon>
        <taxon>Micromonosporales</taxon>
        <taxon>Micromonosporaceae</taxon>
        <taxon>Micromonospora</taxon>
    </lineage>
</organism>
<name>A0A1C4V2H5_MICEC</name>
<dbReference type="OrthoDB" id="9802846at2"/>
<evidence type="ECO:0000313" key="2">
    <source>
        <dbReference type="EMBL" id="SCE78248.1"/>
    </source>
</evidence>
<dbReference type="Pfam" id="PF04965">
    <property type="entry name" value="GPW_gp25"/>
    <property type="match status" value="1"/>
</dbReference>
<gene>
    <name evidence="2" type="ORF">GA0070618_0890</name>
</gene>
<dbReference type="EMBL" id="LT607413">
    <property type="protein sequence ID" value="SCE78248.1"/>
    <property type="molecule type" value="Genomic_DNA"/>
</dbReference>
<dbReference type="Gene3D" id="3.10.450.40">
    <property type="match status" value="1"/>
</dbReference>
<dbReference type="RefSeq" id="WP_088980489.1">
    <property type="nucleotide sequence ID" value="NZ_JBFAII010000003.1"/>
</dbReference>
<accession>A0A1C4V2H5</accession>
<feature type="domain" description="IraD/Gp25-like" evidence="1">
    <location>
        <begin position="29"/>
        <end position="117"/>
    </location>
</feature>
<dbReference type="InParanoid" id="A0A1C4V2H5"/>
<sequence length="142" mass="15381">MQTDVIGTGCAFPLRVQPHGGLATVSGTALLEQAMCVILATYPGERPMRPEFGSRLRDFVFEPTTTQTRRAVEAEVRTALERWEPRAEIAEVAVTDDPSGGGGLLHIEVRYRVRGTDEPRSLHLDLRTLPGDDVPGGAEVSG</sequence>